<evidence type="ECO:0000256" key="6">
    <source>
        <dbReference type="ARBA" id="ARBA00022737"/>
    </source>
</evidence>
<keyword evidence="13 16" id="KW-0868">Chloride</keyword>
<dbReference type="InterPro" id="IPR050970">
    <property type="entry name" value="Cl_channel_volt-gated"/>
</dbReference>
<dbReference type="Gene3D" id="3.10.580.10">
    <property type="entry name" value="CBS-domain"/>
    <property type="match status" value="1"/>
</dbReference>
<dbReference type="PANTHER" id="PTHR45720:SF3">
    <property type="entry name" value="CHLORIDE CHANNEL PROTEIN CLC-KB"/>
    <property type="match status" value="1"/>
</dbReference>
<dbReference type="GO" id="GO:0005886">
    <property type="term" value="C:plasma membrane"/>
    <property type="evidence" value="ECO:0007669"/>
    <property type="project" value="UniProtKB-SubCell"/>
</dbReference>
<evidence type="ECO:0000256" key="2">
    <source>
        <dbReference type="ARBA" id="ARBA00022448"/>
    </source>
</evidence>
<dbReference type="SUPFAM" id="SSF54631">
    <property type="entry name" value="CBS-domain pair"/>
    <property type="match status" value="1"/>
</dbReference>
<feature type="transmembrane region" description="Helical" evidence="16">
    <location>
        <begin position="267"/>
        <end position="291"/>
    </location>
</feature>
<dbReference type="Proteomes" id="UP001230051">
    <property type="component" value="Unassembled WGS sequence"/>
</dbReference>
<dbReference type="CDD" id="cd04591">
    <property type="entry name" value="CBS_pair_voltage-gated_CLC_euk_bac"/>
    <property type="match status" value="1"/>
</dbReference>
<evidence type="ECO:0000256" key="11">
    <source>
        <dbReference type="ARBA" id="ARBA00023136"/>
    </source>
</evidence>
<dbReference type="GO" id="GO:0046872">
    <property type="term" value="F:metal ion binding"/>
    <property type="evidence" value="ECO:0007669"/>
    <property type="project" value="UniProtKB-KW"/>
</dbReference>
<dbReference type="InterPro" id="IPR014743">
    <property type="entry name" value="Cl-channel_core"/>
</dbReference>
<feature type="transmembrane region" description="Helical" evidence="16">
    <location>
        <begin position="228"/>
        <end position="247"/>
    </location>
</feature>
<dbReference type="SUPFAM" id="SSF81340">
    <property type="entry name" value="Clc chloride channel"/>
    <property type="match status" value="1"/>
</dbReference>
<keyword evidence="8 16" id="KW-1133">Transmembrane helix</keyword>
<sequence>MIWLSAVQTDFNHRKGKKAVQASFSRTAQGDWIGQTSVGTRSGERVQDPLQLPVFLAVLAKTKAAIMTREGGKNDSETEEVLLLEKNLWKPWPHTRTKVKGCLGYVKRILFVVGDDWIFLFALGVIMALISFTIDFTVNKMLIAHWWLFQELGDNMLLKFLSWTIYPIALTAFSTGFAQSVCPESAGSGVPEVKTILTGVVLEEYLTIKNFGAKVVGMTCTLAAGSPIFLGKVGPFVHLSCMIAAYLGRMRASATNEYENKNKQYEMLVAGAAVAVSSCFGAPVSGVLFSVEVVSSHFAVRHYWRGFFAATCGACMFRLLAVFNSEQETILAPFKTSFDIDFPFDLPEMIFFLVLGAVCGVMSCAYLFCQRWLLGYIRRNSVIVKLMAMEKAVYSGLVALLLSSITFPYGLGQFMASRLTMKELLYSLFDNNTWIVLTQNASLSRPHVVDPENLWLEWWDPTFTVYGTIAFFLVMKFWMLVLATTMPMPAGYFMPVFLYGAAIGRLFGEVVAYFFPNGIWTDGVLNLIIPGGYAVAGAAAFSGAVTHTLSTALLALEMTGQLSHILPVLLSVLVANAIAQRYQPSFYDGTIIVKKLPYIPRFWGSQKGSCMVTTDQYMNRNLAPVVKSWGFRDILDVLTSSADTEFPVVESEGSMVLLGSVARSELLYFLHSYTGQDTVVEGTPSSGLEKNVGEVCSIQPITFQLSTQTSLYQAHELFEILNAQLMFVTDGGKLVGFVTRTELRKAIEDLALGKTPV</sequence>
<feature type="transmembrane region" description="Helical" evidence="16">
    <location>
        <begin position="527"/>
        <end position="555"/>
    </location>
</feature>
<keyword evidence="4 16" id="KW-0812">Transmembrane</keyword>
<evidence type="ECO:0000256" key="13">
    <source>
        <dbReference type="ARBA" id="ARBA00023214"/>
    </source>
</evidence>
<feature type="domain" description="CBS" evidence="17">
    <location>
        <begin position="695"/>
        <end position="755"/>
    </location>
</feature>
<feature type="transmembrane region" description="Helical" evidence="16">
    <location>
        <begin position="496"/>
        <end position="515"/>
    </location>
</feature>
<evidence type="ECO:0000256" key="15">
    <source>
        <dbReference type="PROSITE-ProRule" id="PRU00703"/>
    </source>
</evidence>
<dbReference type="InterPro" id="IPR001807">
    <property type="entry name" value="ClC"/>
</dbReference>
<dbReference type="Pfam" id="PF00571">
    <property type="entry name" value="CBS"/>
    <property type="match status" value="1"/>
</dbReference>
<keyword evidence="11 16" id="KW-0472">Membrane</keyword>
<dbReference type="PRINTS" id="PR00762">
    <property type="entry name" value="CLCHANNEL"/>
</dbReference>
<keyword evidence="9 16" id="KW-0406">Ion transport</keyword>
<evidence type="ECO:0000256" key="1">
    <source>
        <dbReference type="ARBA" id="ARBA00004651"/>
    </source>
</evidence>
<evidence type="ECO:0000259" key="17">
    <source>
        <dbReference type="PROSITE" id="PS51371"/>
    </source>
</evidence>
<organism evidence="18 19">
    <name type="scientific">Acipenser oxyrinchus oxyrinchus</name>
    <dbReference type="NCBI Taxonomy" id="40147"/>
    <lineage>
        <taxon>Eukaryota</taxon>
        <taxon>Metazoa</taxon>
        <taxon>Chordata</taxon>
        <taxon>Craniata</taxon>
        <taxon>Vertebrata</taxon>
        <taxon>Euteleostomi</taxon>
        <taxon>Actinopterygii</taxon>
        <taxon>Chondrostei</taxon>
        <taxon>Acipenseriformes</taxon>
        <taxon>Acipenseridae</taxon>
        <taxon>Acipenser</taxon>
    </lineage>
</organism>
<comment type="caution">
    <text evidence="16">Lacks conserved residue(s) required for the propagation of feature annotation.</text>
</comment>
<dbReference type="InterPro" id="IPR002250">
    <property type="entry name" value="Cl_channel-K"/>
</dbReference>
<dbReference type="GO" id="GO:0034707">
    <property type="term" value="C:chloride channel complex"/>
    <property type="evidence" value="ECO:0007669"/>
    <property type="project" value="UniProtKB-KW"/>
</dbReference>
<dbReference type="InterPro" id="IPR000644">
    <property type="entry name" value="CBS_dom"/>
</dbReference>
<keyword evidence="14" id="KW-0407">Ion channel</keyword>
<feature type="transmembrane region" description="Helical" evidence="16">
    <location>
        <begin position="463"/>
        <end position="484"/>
    </location>
</feature>
<comment type="subcellular location">
    <subcellularLocation>
        <location evidence="1">Cell membrane</location>
        <topology evidence="1">Multi-pass membrane protein</topology>
    </subcellularLocation>
    <subcellularLocation>
        <location evidence="16">Membrane</location>
        <topology evidence="16">Multi-pass membrane protein</topology>
    </subcellularLocation>
</comment>
<dbReference type="GO" id="GO:0005247">
    <property type="term" value="F:voltage-gated chloride channel activity"/>
    <property type="evidence" value="ECO:0007669"/>
    <property type="project" value="InterPro"/>
</dbReference>
<keyword evidence="5" id="KW-0479">Metal-binding</keyword>
<feature type="transmembrane region" description="Helical" evidence="16">
    <location>
        <begin position="392"/>
        <end position="411"/>
    </location>
</feature>
<reference evidence="18" key="1">
    <citation type="submission" date="2022-02" db="EMBL/GenBank/DDBJ databases">
        <title>Atlantic sturgeon de novo genome assembly.</title>
        <authorList>
            <person name="Stock M."/>
            <person name="Klopp C."/>
            <person name="Guiguen Y."/>
            <person name="Cabau C."/>
            <person name="Parinello H."/>
            <person name="Santidrian Yebra-Pimentel E."/>
            <person name="Kuhl H."/>
            <person name="Dirks R.P."/>
            <person name="Guessner J."/>
            <person name="Wuertz S."/>
            <person name="Du K."/>
            <person name="Schartl M."/>
        </authorList>
    </citation>
    <scope>NUCLEOTIDE SEQUENCE</scope>
    <source>
        <strain evidence="18">STURGEONOMICS-FGT-2020</strain>
        <tissue evidence="18">Whole blood</tissue>
    </source>
</reference>
<evidence type="ECO:0000256" key="3">
    <source>
        <dbReference type="ARBA" id="ARBA00022475"/>
    </source>
</evidence>
<gene>
    <name evidence="18" type="primary">clcnkb</name>
    <name evidence="18" type="ORF">AOXY_G24852</name>
</gene>
<dbReference type="InterPro" id="IPR046342">
    <property type="entry name" value="CBS_dom_sf"/>
</dbReference>
<dbReference type="AlphaFoldDB" id="A0AAD8CU81"/>
<keyword evidence="10 15" id="KW-0129">CBS domain</keyword>
<evidence type="ECO:0000313" key="18">
    <source>
        <dbReference type="EMBL" id="KAK1157239.1"/>
    </source>
</evidence>
<evidence type="ECO:0000256" key="7">
    <source>
        <dbReference type="ARBA" id="ARBA00022837"/>
    </source>
</evidence>
<dbReference type="Gene3D" id="1.10.3080.10">
    <property type="entry name" value="Clc chloride channel"/>
    <property type="match status" value="1"/>
</dbReference>
<comment type="caution">
    <text evidence="18">The sequence shown here is derived from an EMBL/GenBank/DDBJ whole genome shotgun (WGS) entry which is preliminary data.</text>
</comment>
<dbReference type="FunFam" id="1.10.3080.10:FF:000012">
    <property type="entry name" value="Chloride channel K"/>
    <property type="match status" value="1"/>
</dbReference>
<protein>
    <recommendedName>
        <fullName evidence="16">Chloride channel protein</fullName>
    </recommendedName>
</protein>
<dbReference type="PANTHER" id="PTHR45720">
    <property type="entry name" value="CHLORIDE CHANNEL PROTEIN 2"/>
    <property type="match status" value="1"/>
</dbReference>
<accession>A0AAD8CU81</accession>
<evidence type="ECO:0000256" key="9">
    <source>
        <dbReference type="ARBA" id="ARBA00023065"/>
    </source>
</evidence>
<keyword evidence="3" id="KW-1003">Cell membrane</keyword>
<proteinExistence type="inferred from homology"/>
<dbReference type="PROSITE" id="PS51371">
    <property type="entry name" value="CBS"/>
    <property type="match status" value="1"/>
</dbReference>
<evidence type="ECO:0000256" key="12">
    <source>
        <dbReference type="ARBA" id="ARBA00023173"/>
    </source>
</evidence>
<keyword evidence="12" id="KW-0869">Chloride channel</keyword>
<dbReference type="PRINTS" id="PR01119">
    <property type="entry name" value="CLCHANNELKDY"/>
</dbReference>
<keyword evidence="7" id="KW-0106">Calcium</keyword>
<dbReference type="CDD" id="cd03683">
    <property type="entry name" value="ClC_1_like"/>
    <property type="match status" value="1"/>
</dbReference>
<dbReference type="EMBL" id="JAGXEW010000026">
    <property type="protein sequence ID" value="KAK1157239.1"/>
    <property type="molecule type" value="Genomic_DNA"/>
</dbReference>
<evidence type="ECO:0000313" key="19">
    <source>
        <dbReference type="Proteomes" id="UP001230051"/>
    </source>
</evidence>
<evidence type="ECO:0000256" key="14">
    <source>
        <dbReference type="ARBA" id="ARBA00023303"/>
    </source>
</evidence>
<evidence type="ECO:0000256" key="8">
    <source>
        <dbReference type="ARBA" id="ARBA00022989"/>
    </source>
</evidence>
<keyword evidence="19" id="KW-1185">Reference proteome</keyword>
<feature type="transmembrane region" description="Helical" evidence="16">
    <location>
        <begin position="562"/>
        <end position="579"/>
    </location>
</feature>
<evidence type="ECO:0000256" key="10">
    <source>
        <dbReference type="ARBA" id="ARBA00023122"/>
    </source>
</evidence>
<keyword evidence="6" id="KW-0677">Repeat</keyword>
<feature type="transmembrane region" description="Helical" evidence="16">
    <location>
        <begin position="117"/>
        <end position="136"/>
    </location>
</feature>
<keyword evidence="2 16" id="KW-0813">Transport</keyword>
<evidence type="ECO:0000256" key="4">
    <source>
        <dbReference type="ARBA" id="ARBA00022692"/>
    </source>
</evidence>
<comment type="similarity">
    <text evidence="16">Belongs to the chloride channel (TC 2.A.49) family.</text>
</comment>
<dbReference type="Pfam" id="PF00654">
    <property type="entry name" value="Voltage_CLC"/>
    <property type="match status" value="1"/>
</dbReference>
<evidence type="ECO:0000256" key="16">
    <source>
        <dbReference type="RuleBase" id="RU361221"/>
    </source>
</evidence>
<evidence type="ECO:0000256" key="5">
    <source>
        <dbReference type="ARBA" id="ARBA00022723"/>
    </source>
</evidence>
<feature type="transmembrane region" description="Helical" evidence="16">
    <location>
        <begin position="349"/>
        <end position="369"/>
    </location>
</feature>
<name>A0AAD8CU81_ACIOX</name>